<evidence type="ECO:0000256" key="4">
    <source>
        <dbReference type="SAM" id="MobiDB-lite"/>
    </source>
</evidence>
<keyword evidence="6" id="KW-1185">Reference proteome</keyword>
<name>A0A1B0BP51_9MUSC</name>
<dbReference type="SUPFAM" id="SSF54928">
    <property type="entry name" value="RNA-binding domain, RBD"/>
    <property type="match status" value="1"/>
</dbReference>
<organism evidence="5 6">
    <name type="scientific">Glossina palpalis gambiensis</name>
    <dbReference type="NCBI Taxonomy" id="67801"/>
    <lineage>
        <taxon>Eukaryota</taxon>
        <taxon>Metazoa</taxon>
        <taxon>Ecdysozoa</taxon>
        <taxon>Arthropoda</taxon>
        <taxon>Hexapoda</taxon>
        <taxon>Insecta</taxon>
        <taxon>Pterygota</taxon>
        <taxon>Neoptera</taxon>
        <taxon>Endopterygota</taxon>
        <taxon>Diptera</taxon>
        <taxon>Brachycera</taxon>
        <taxon>Muscomorpha</taxon>
        <taxon>Hippoboscoidea</taxon>
        <taxon>Glossinidae</taxon>
        <taxon>Glossina</taxon>
    </lineage>
</organism>
<dbReference type="GO" id="GO:0005730">
    <property type="term" value="C:nucleolus"/>
    <property type="evidence" value="ECO:0007669"/>
    <property type="project" value="UniProtKB-SubCell"/>
</dbReference>
<evidence type="ECO:0000256" key="3">
    <source>
        <dbReference type="ARBA" id="ARBA00023242"/>
    </source>
</evidence>
<proteinExistence type="predicted"/>
<dbReference type="InterPro" id="IPR012677">
    <property type="entry name" value="Nucleotide-bd_a/b_plait_sf"/>
</dbReference>
<accession>A0A1B0BP51</accession>
<dbReference type="EMBL" id="JXJN01017808">
    <property type="status" value="NOT_ANNOTATED_CDS"/>
    <property type="molecule type" value="Genomic_DNA"/>
</dbReference>
<evidence type="ECO:0000313" key="5">
    <source>
        <dbReference type="EnsemblMetazoa" id="GPPI036130-PA"/>
    </source>
</evidence>
<evidence type="ECO:0000313" key="6">
    <source>
        <dbReference type="Proteomes" id="UP000092460"/>
    </source>
</evidence>
<comment type="subcellular location">
    <subcellularLocation>
        <location evidence="1">Nucleus</location>
        <location evidence="1">Nucleolus</location>
    </subcellularLocation>
</comment>
<reference evidence="5" key="2">
    <citation type="submission" date="2020-05" db="UniProtKB">
        <authorList>
            <consortium name="EnsemblMetazoa"/>
        </authorList>
    </citation>
    <scope>IDENTIFICATION</scope>
    <source>
        <strain evidence="5">IAEA</strain>
    </source>
</reference>
<dbReference type="AlphaFoldDB" id="A0A1B0BP51"/>
<evidence type="ECO:0000256" key="2">
    <source>
        <dbReference type="ARBA" id="ARBA00022884"/>
    </source>
</evidence>
<dbReference type="PANTHER" id="PTHR46754">
    <property type="entry name" value="MKI67 FHA DOMAIN-INTERACTING NUCLEOLAR PHOSPHOPROTEIN"/>
    <property type="match status" value="1"/>
</dbReference>
<keyword evidence="3" id="KW-0539">Nucleus</keyword>
<dbReference type="GO" id="GO:0003723">
    <property type="term" value="F:RNA binding"/>
    <property type="evidence" value="ECO:0007669"/>
    <property type="project" value="UniProtKB-KW"/>
</dbReference>
<dbReference type="Proteomes" id="UP000092460">
    <property type="component" value="Unassembled WGS sequence"/>
</dbReference>
<sequence length="160" mass="18069">MPPYKRNKPPKIPEPPQESSRNSAEDKVVSGQLEKKIKKQKQASKPIKNRGVVFIKHLPHGFFEEQMRHYFSQFGDVTPRPRFNVFVASLAPLRSSLRQITASLVPIDVLSSKGVLGLNILLIANHEVYMLGAFRKLNEHSNSVGFTETFLHGSLNKHSL</sequence>
<evidence type="ECO:0008006" key="7">
    <source>
        <dbReference type="Google" id="ProtNLM"/>
    </source>
</evidence>
<keyword evidence="2" id="KW-0694">RNA-binding</keyword>
<reference evidence="6" key="1">
    <citation type="submission" date="2015-01" db="EMBL/GenBank/DDBJ databases">
        <authorList>
            <person name="Aksoy S."/>
            <person name="Warren W."/>
            <person name="Wilson R.K."/>
        </authorList>
    </citation>
    <scope>NUCLEOTIDE SEQUENCE [LARGE SCALE GENOMIC DNA]</scope>
    <source>
        <strain evidence="6">IAEA</strain>
    </source>
</reference>
<evidence type="ECO:0000256" key="1">
    <source>
        <dbReference type="ARBA" id="ARBA00004604"/>
    </source>
</evidence>
<dbReference type="VEuPathDB" id="VectorBase:GPPI036130"/>
<protein>
    <recommendedName>
        <fullName evidence="7">RRM domain-containing protein</fullName>
    </recommendedName>
</protein>
<dbReference type="EnsemblMetazoa" id="GPPI036130-RA">
    <property type="protein sequence ID" value="GPPI036130-PA"/>
    <property type="gene ID" value="GPPI036130"/>
</dbReference>
<feature type="region of interest" description="Disordered" evidence="4">
    <location>
        <begin position="1"/>
        <end position="44"/>
    </location>
</feature>
<dbReference type="STRING" id="67801.A0A1B0BP51"/>
<dbReference type="InterPro" id="IPR035979">
    <property type="entry name" value="RBD_domain_sf"/>
</dbReference>
<dbReference type="Gene3D" id="3.30.70.330">
    <property type="match status" value="1"/>
</dbReference>